<dbReference type="Pfam" id="PF14417">
    <property type="entry name" value="MEDS"/>
    <property type="match status" value="1"/>
</dbReference>
<dbReference type="InterPro" id="IPR036890">
    <property type="entry name" value="HATPase_C_sf"/>
</dbReference>
<dbReference type="NCBIfam" id="NF041045">
    <property type="entry name" value="RsbA_anti_sig"/>
    <property type="match status" value="1"/>
</dbReference>
<protein>
    <recommendedName>
        <fullName evidence="8">Sensor histidine kinase</fullName>
    </recommendedName>
</protein>
<dbReference type="InterPro" id="IPR047718">
    <property type="entry name" value="RsbA-like_anti_sig"/>
</dbReference>
<evidence type="ECO:0008006" key="8">
    <source>
        <dbReference type="Google" id="ProtNLM"/>
    </source>
</evidence>
<dbReference type="Gene3D" id="3.30.565.10">
    <property type="entry name" value="Histidine kinase-like ATPase, C-terminal domain"/>
    <property type="match status" value="1"/>
</dbReference>
<dbReference type="InterPro" id="IPR003594">
    <property type="entry name" value="HATPase_dom"/>
</dbReference>
<dbReference type="Proteomes" id="UP000070659">
    <property type="component" value="Unassembled WGS sequence"/>
</dbReference>
<evidence type="ECO:0000313" key="5">
    <source>
        <dbReference type="EMBL" id="KWX07788.1"/>
    </source>
</evidence>
<accession>A0A132NCF6</accession>
<dbReference type="Proteomes" id="UP000070598">
    <property type="component" value="Unassembled WGS sequence"/>
</dbReference>
<sequence>MAARGVAGAGFRHEAYLYAGQEQFLRGTVPFIRDAFAADESVLVVVIREKIDRLRAELGGDVDRVSFLDMREVGRNPACLIPAWHDWVCDQTADGVRVRGVGEPIWVGRAPAEIAECQLHEHLFNLAFADGPGWWLLCLYDTAALDAEVIREARRSHPFVFEGGVHRESAEYETGIELVLFRTPLPEPGVRPEEMTFRTDGLLTVRDAVTRYAVGAELPDPRVTDLVLAVNEVAANSIRHGRGRGILRLWRDEGMLVCEIHDEGHIDQPLVGRKRPTVSQNGGRGLWLVHQLCDLVQIRSSAEAGTVVRMFVSLRS</sequence>
<comment type="caution">
    <text evidence="5">The sequence shown here is derived from an EMBL/GenBank/DDBJ whole genome shotgun (WGS) entry which is preliminary data.</text>
</comment>
<evidence type="ECO:0000313" key="4">
    <source>
        <dbReference type="EMBL" id="KWW98298.1"/>
    </source>
</evidence>
<proteinExistence type="predicted"/>
<dbReference type="GO" id="GO:0004674">
    <property type="term" value="F:protein serine/threonine kinase activity"/>
    <property type="evidence" value="ECO:0007669"/>
    <property type="project" value="UniProtKB-KW"/>
</dbReference>
<keyword evidence="1" id="KW-0418">Kinase</keyword>
<dbReference type="CDD" id="cd16936">
    <property type="entry name" value="HATPase_RsbW-like"/>
    <property type="match status" value="1"/>
</dbReference>
<dbReference type="Pfam" id="PF13581">
    <property type="entry name" value="HATPase_c_2"/>
    <property type="match status" value="1"/>
</dbReference>
<dbReference type="EMBL" id="JYIK01001035">
    <property type="protein sequence ID" value="KWX07788.1"/>
    <property type="molecule type" value="Genomic_DNA"/>
</dbReference>
<evidence type="ECO:0000259" key="2">
    <source>
        <dbReference type="Pfam" id="PF13581"/>
    </source>
</evidence>
<dbReference type="InterPro" id="IPR050267">
    <property type="entry name" value="Anti-sigma-factor_SerPK"/>
</dbReference>
<name>A0A132NCF6_9ACTN</name>
<dbReference type="SUPFAM" id="SSF55874">
    <property type="entry name" value="ATPase domain of HSP90 chaperone/DNA topoisomerase II/histidine kinase"/>
    <property type="match status" value="1"/>
</dbReference>
<gene>
    <name evidence="4" type="ORF">TH66_21470</name>
    <name evidence="5" type="ORF">TR74_17595</name>
</gene>
<dbReference type="PANTHER" id="PTHR35526:SF3">
    <property type="entry name" value="ANTI-SIGMA-F FACTOR RSBW"/>
    <property type="match status" value="1"/>
</dbReference>
<dbReference type="EMBL" id="JYIJ01000019">
    <property type="protein sequence ID" value="KWW98298.1"/>
    <property type="molecule type" value="Genomic_DNA"/>
</dbReference>
<feature type="domain" description="MEDS" evidence="3">
    <location>
        <begin position="12"/>
        <end position="158"/>
    </location>
</feature>
<evidence type="ECO:0000256" key="1">
    <source>
        <dbReference type="ARBA" id="ARBA00022527"/>
    </source>
</evidence>
<keyword evidence="1" id="KW-0723">Serine/threonine-protein kinase</keyword>
<reference evidence="5 7" key="1">
    <citation type="submission" date="2015-02" db="EMBL/GenBank/DDBJ databases">
        <title>Physiological reanalysis, assessment of diazotrophy, and genome sequences of multiple isolates of Streptomyces thermoautotrophicus.</title>
        <authorList>
            <person name="MacKellar D.C."/>
            <person name="Lieber L."/>
            <person name="Norman J."/>
            <person name="Bolger A."/>
            <person name="Tobin C."/>
            <person name="Murray J.W."/>
            <person name="Prell J."/>
        </authorList>
    </citation>
    <scope>NUCLEOTIDE SEQUENCE [LARGE SCALE GENOMIC DNA]</scope>
    <source>
        <strain evidence="5 7">UBT1</strain>
    </source>
</reference>
<evidence type="ECO:0000313" key="6">
    <source>
        <dbReference type="Proteomes" id="UP000070598"/>
    </source>
</evidence>
<evidence type="ECO:0000259" key="3">
    <source>
        <dbReference type="Pfam" id="PF14417"/>
    </source>
</evidence>
<feature type="domain" description="Histidine kinase/HSP90-like ATPase" evidence="2">
    <location>
        <begin position="202"/>
        <end position="310"/>
    </location>
</feature>
<dbReference type="PANTHER" id="PTHR35526">
    <property type="entry name" value="ANTI-SIGMA-F FACTOR RSBW-RELATED"/>
    <property type="match status" value="1"/>
</dbReference>
<organism evidence="5 6">
    <name type="scientific">Carbonactinospora thermoautotrophica</name>
    <dbReference type="NCBI Taxonomy" id="1469144"/>
    <lineage>
        <taxon>Bacteria</taxon>
        <taxon>Bacillati</taxon>
        <taxon>Actinomycetota</taxon>
        <taxon>Actinomycetes</taxon>
        <taxon>Kitasatosporales</taxon>
        <taxon>Carbonactinosporaceae</taxon>
        <taxon>Carbonactinospora</taxon>
    </lineage>
</organism>
<evidence type="ECO:0000313" key="7">
    <source>
        <dbReference type="Proteomes" id="UP000070659"/>
    </source>
</evidence>
<reference evidence="6" key="2">
    <citation type="submission" date="2015-02" db="EMBL/GenBank/DDBJ databases">
        <title>Physiological reanalysis, assessment of diazotrophy, and genome sequences of multiple isolates of Streptomyces thermoautotrophicus.</title>
        <authorList>
            <person name="MacKellar D.C."/>
            <person name="Lieber L."/>
            <person name="Norman J."/>
            <person name="Bolger A."/>
            <person name="Tobin C."/>
            <person name="Murray J.W."/>
            <person name="Friesen M."/>
            <person name="Prell J."/>
        </authorList>
    </citation>
    <scope>NUCLEOTIDE SEQUENCE [LARGE SCALE GENOMIC DNA]</scope>
    <source>
        <strain evidence="6">UBT1</strain>
    </source>
</reference>
<keyword evidence="1" id="KW-0808">Transferase</keyword>
<dbReference type="AlphaFoldDB" id="A0A132NCF6"/>
<dbReference type="PATRIC" id="fig|1469144.8.peg.932"/>
<dbReference type="InterPro" id="IPR025847">
    <property type="entry name" value="MEDS_domain"/>
</dbReference>